<evidence type="ECO:0000313" key="3">
    <source>
        <dbReference type="Proteomes" id="UP000011885"/>
    </source>
</evidence>
<dbReference type="Pfam" id="PF01872">
    <property type="entry name" value="RibD_C"/>
    <property type="match status" value="1"/>
</dbReference>
<dbReference type="InterPro" id="IPR050765">
    <property type="entry name" value="Riboflavin_Biosynth_HTPR"/>
</dbReference>
<evidence type="ECO:0000259" key="1">
    <source>
        <dbReference type="Pfam" id="PF01872"/>
    </source>
</evidence>
<dbReference type="GO" id="GO:0008703">
    <property type="term" value="F:5-amino-6-(5-phosphoribosylamino)uracil reductase activity"/>
    <property type="evidence" value="ECO:0007669"/>
    <property type="project" value="InterPro"/>
</dbReference>
<dbReference type="Proteomes" id="UP000011885">
    <property type="component" value="Unassembled WGS sequence"/>
</dbReference>
<keyword evidence="3" id="KW-1185">Reference proteome</keyword>
<evidence type="ECO:0000313" key="2">
    <source>
        <dbReference type="EMBL" id="EMI56844.1"/>
    </source>
</evidence>
<organism evidence="2 3">
    <name type="scientific">Rhodopirellula sallentina SM41</name>
    <dbReference type="NCBI Taxonomy" id="1263870"/>
    <lineage>
        <taxon>Bacteria</taxon>
        <taxon>Pseudomonadati</taxon>
        <taxon>Planctomycetota</taxon>
        <taxon>Planctomycetia</taxon>
        <taxon>Pirellulales</taxon>
        <taxon>Pirellulaceae</taxon>
        <taxon>Rhodopirellula</taxon>
    </lineage>
</organism>
<dbReference type="Gene3D" id="3.40.430.10">
    <property type="entry name" value="Dihydrofolate Reductase, subunit A"/>
    <property type="match status" value="1"/>
</dbReference>
<proteinExistence type="predicted"/>
<reference evidence="2 3" key="1">
    <citation type="journal article" date="2013" name="Mar. Genomics">
        <title>Expression of sulfatases in Rhodopirellula baltica and the diversity of sulfatases in the genus Rhodopirellula.</title>
        <authorList>
            <person name="Wegner C.E."/>
            <person name="Richter-Heitmann T."/>
            <person name="Klindworth A."/>
            <person name="Klockow C."/>
            <person name="Richter M."/>
            <person name="Achstetter T."/>
            <person name="Glockner F.O."/>
            <person name="Harder J."/>
        </authorList>
    </citation>
    <scope>NUCLEOTIDE SEQUENCE [LARGE SCALE GENOMIC DNA]</scope>
    <source>
        <strain evidence="2 3">SM41</strain>
    </source>
</reference>
<gene>
    <name evidence="2" type="ORF">RSSM_01690</name>
</gene>
<accession>M5U6F6</accession>
<protein>
    <submittedName>
        <fullName evidence="2">Dihydrofolate reductase</fullName>
    </submittedName>
</protein>
<sequence>MPAKCSVFIATSLDGFIARSDGSLDWLDQANAMVPEGEDCGYQAFMGSVDVLVMGRKTYEKVRTFGEWPYGDQRVVVLSRKDISFPEEMPACVSHSSESPETLHKRLSDEGAEKLYIDGGATICRFLNAGLIDEMIITVIPVVIGSGIPLFGLAVEDRWLTHRSTTTYEFGFVQSTYDVNPNGGSR</sequence>
<feature type="domain" description="Bacterial bifunctional deaminase-reductase C-terminal" evidence="1">
    <location>
        <begin position="7"/>
        <end position="154"/>
    </location>
</feature>
<dbReference type="PANTHER" id="PTHR38011">
    <property type="entry name" value="DIHYDROFOLATE REDUCTASE FAMILY PROTEIN (AFU_ORTHOLOGUE AFUA_8G06820)"/>
    <property type="match status" value="1"/>
</dbReference>
<dbReference type="AlphaFoldDB" id="M5U6F6"/>
<dbReference type="SUPFAM" id="SSF53597">
    <property type="entry name" value="Dihydrofolate reductase-like"/>
    <property type="match status" value="1"/>
</dbReference>
<dbReference type="EMBL" id="ANOH01000120">
    <property type="protein sequence ID" value="EMI56844.1"/>
    <property type="molecule type" value="Genomic_DNA"/>
</dbReference>
<dbReference type="OrthoDB" id="195113at2"/>
<dbReference type="PANTHER" id="PTHR38011:SF11">
    <property type="entry name" value="2,5-DIAMINO-6-RIBOSYLAMINO-4(3H)-PYRIMIDINONE 5'-PHOSPHATE REDUCTASE"/>
    <property type="match status" value="1"/>
</dbReference>
<dbReference type="InterPro" id="IPR024072">
    <property type="entry name" value="DHFR-like_dom_sf"/>
</dbReference>
<dbReference type="InterPro" id="IPR002734">
    <property type="entry name" value="RibDG_C"/>
</dbReference>
<dbReference type="PATRIC" id="fig|1263870.3.peg.1811"/>
<name>M5U6F6_9BACT</name>
<dbReference type="RefSeq" id="WP_008676322.1">
    <property type="nucleotide sequence ID" value="NZ_ANOH01000120.1"/>
</dbReference>
<comment type="caution">
    <text evidence="2">The sequence shown here is derived from an EMBL/GenBank/DDBJ whole genome shotgun (WGS) entry which is preliminary data.</text>
</comment>
<dbReference type="GO" id="GO:0009231">
    <property type="term" value="P:riboflavin biosynthetic process"/>
    <property type="evidence" value="ECO:0007669"/>
    <property type="project" value="InterPro"/>
</dbReference>